<dbReference type="FunCoup" id="A0A6C2YN53">
    <property type="interactions" value="288"/>
</dbReference>
<comment type="similarity">
    <text evidence="2">In the central section; belongs to the 3-hydroxyacyl-CoA dehydrogenase family.</text>
</comment>
<dbReference type="PANTHER" id="PTHR43612:SF3">
    <property type="entry name" value="TRIFUNCTIONAL ENZYME SUBUNIT ALPHA, MITOCHONDRIAL"/>
    <property type="match status" value="1"/>
</dbReference>
<dbReference type="InterPro" id="IPR029045">
    <property type="entry name" value="ClpP/crotonase-like_dom_sf"/>
</dbReference>
<evidence type="ECO:0000256" key="1">
    <source>
        <dbReference type="ARBA" id="ARBA00005005"/>
    </source>
</evidence>
<evidence type="ECO:0000256" key="5">
    <source>
        <dbReference type="ARBA" id="ARBA00023002"/>
    </source>
</evidence>
<evidence type="ECO:0000259" key="12">
    <source>
        <dbReference type="Pfam" id="PF02737"/>
    </source>
</evidence>
<dbReference type="GO" id="GO:0004300">
    <property type="term" value="F:enoyl-CoA hydratase activity"/>
    <property type="evidence" value="ECO:0007669"/>
    <property type="project" value="TreeGrafter"/>
</dbReference>
<dbReference type="SUPFAM" id="SSF48179">
    <property type="entry name" value="6-phosphogluconate dehydrogenase C-terminal domain-like"/>
    <property type="match status" value="2"/>
</dbReference>
<accession>A0A6C2YN53</accession>
<dbReference type="CDD" id="cd06558">
    <property type="entry name" value="crotonase-like"/>
    <property type="match status" value="1"/>
</dbReference>
<dbReference type="GO" id="GO:0016509">
    <property type="term" value="F:long-chain (3S)-3-hydroxyacyl-CoA dehydrogenase (NAD+) activity"/>
    <property type="evidence" value="ECO:0007669"/>
    <property type="project" value="TreeGrafter"/>
</dbReference>
<dbReference type="EMBL" id="LR586016">
    <property type="protein sequence ID" value="VIP02807.1"/>
    <property type="molecule type" value="Genomic_DNA"/>
</dbReference>
<dbReference type="InterPro" id="IPR001753">
    <property type="entry name" value="Enoyl-CoA_hydra/iso"/>
</dbReference>
<evidence type="ECO:0000256" key="10">
    <source>
        <dbReference type="ARBA" id="ARBA00049556"/>
    </source>
</evidence>
<dbReference type="EMBL" id="LR593887">
    <property type="protein sequence ID" value="VTS02509.1"/>
    <property type="molecule type" value="Genomic_DNA"/>
</dbReference>
<dbReference type="RefSeq" id="WP_162657942.1">
    <property type="nucleotide sequence ID" value="NZ_LR593887.1"/>
</dbReference>
<dbReference type="Pfam" id="PF00378">
    <property type="entry name" value="ECH_1"/>
    <property type="match status" value="1"/>
</dbReference>
<keyword evidence="7" id="KW-0443">Lipid metabolism</keyword>
<evidence type="ECO:0000256" key="7">
    <source>
        <dbReference type="ARBA" id="ARBA00023098"/>
    </source>
</evidence>
<evidence type="ECO:0000313" key="13">
    <source>
        <dbReference type="EMBL" id="VIP02807.1"/>
    </source>
</evidence>
<keyword evidence="8" id="KW-0456">Lyase</keyword>
<name>A0A6C2YN53_9BACT</name>
<dbReference type="InterPro" id="IPR006108">
    <property type="entry name" value="3HC_DH_C"/>
</dbReference>
<keyword evidence="6" id="KW-0520">NAD</keyword>
<evidence type="ECO:0000256" key="2">
    <source>
        <dbReference type="ARBA" id="ARBA00007005"/>
    </source>
</evidence>
<dbReference type="GO" id="GO:0070403">
    <property type="term" value="F:NAD+ binding"/>
    <property type="evidence" value="ECO:0007669"/>
    <property type="project" value="InterPro"/>
</dbReference>
<evidence type="ECO:0000256" key="6">
    <source>
        <dbReference type="ARBA" id="ARBA00023027"/>
    </source>
</evidence>
<evidence type="ECO:0000256" key="4">
    <source>
        <dbReference type="ARBA" id="ARBA00022963"/>
    </source>
</evidence>
<dbReference type="Gene3D" id="3.90.226.10">
    <property type="entry name" value="2-enoyl-CoA Hydratase, Chain A, domain 1"/>
    <property type="match status" value="1"/>
</dbReference>
<dbReference type="UniPathway" id="UPA00659"/>
<keyword evidence="5" id="KW-0560">Oxidoreductase</keyword>
<dbReference type="InterPro" id="IPR050136">
    <property type="entry name" value="FA_oxidation_alpha_subunit"/>
</dbReference>
<feature type="domain" description="3-hydroxyacyl-CoA dehydrogenase C-terminal" evidence="11">
    <location>
        <begin position="500"/>
        <end position="591"/>
    </location>
</feature>
<dbReference type="Pfam" id="PF00725">
    <property type="entry name" value="3HCDH"/>
    <property type="match status" value="1"/>
</dbReference>
<dbReference type="KEGG" id="tim:GMBLW1_11530"/>
<dbReference type="Gene3D" id="1.10.1040.50">
    <property type="match status" value="1"/>
</dbReference>
<dbReference type="SUPFAM" id="SSF52096">
    <property type="entry name" value="ClpP/crotonase"/>
    <property type="match status" value="1"/>
</dbReference>
<evidence type="ECO:0000256" key="9">
    <source>
        <dbReference type="ARBA" id="ARBA00023268"/>
    </source>
</evidence>
<dbReference type="PANTHER" id="PTHR43612">
    <property type="entry name" value="TRIFUNCTIONAL ENZYME SUBUNIT ALPHA"/>
    <property type="match status" value="1"/>
</dbReference>
<proteinExistence type="inferred from homology"/>
<dbReference type="InterPro" id="IPR006176">
    <property type="entry name" value="3-OHacyl-CoA_DH_NAD-bd"/>
</dbReference>
<evidence type="ECO:0000256" key="3">
    <source>
        <dbReference type="ARBA" id="ARBA00022832"/>
    </source>
</evidence>
<organism evidence="13">
    <name type="scientific">Tuwongella immobilis</name>
    <dbReference type="NCBI Taxonomy" id="692036"/>
    <lineage>
        <taxon>Bacteria</taxon>
        <taxon>Pseudomonadati</taxon>
        <taxon>Planctomycetota</taxon>
        <taxon>Planctomycetia</taxon>
        <taxon>Gemmatales</taxon>
        <taxon>Gemmataceae</taxon>
        <taxon>Tuwongella</taxon>
    </lineage>
</organism>
<feature type="domain" description="3-hydroxyacyl-CoA dehydrogenase NAD binding" evidence="12">
    <location>
        <begin position="317"/>
        <end position="495"/>
    </location>
</feature>
<dbReference type="InParanoid" id="A0A6C2YN53"/>
<comment type="catalytic activity">
    <reaction evidence="10">
        <text>a (3S)-3-hydroxyacyl-CoA + NAD(+) = a 3-oxoacyl-CoA + NADH + H(+)</text>
        <dbReference type="Rhea" id="RHEA:22432"/>
        <dbReference type="ChEBI" id="CHEBI:15378"/>
        <dbReference type="ChEBI" id="CHEBI:57318"/>
        <dbReference type="ChEBI" id="CHEBI:57540"/>
        <dbReference type="ChEBI" id="CHEBI:57945"/>
        <dbReference type="ChEBI" id="CHEBI:90726"/>
        <dbReference type="EC" id="1.1.1.35"/>
    </reaction>
</comment>
<evidence type="ECO:0000259" key="11">
    <source>
        <dbReference type="Pfam" id="PF00725"/>
    </source>
</evidence>
<keyword evidence="14" id="KW-1185">Reference proteome</keyword>
<sequence length="736" mass="80860">MLWESHSIGIETCDRVATLWMSADPNGTTGWNDSLAQDWEAALAELEARPHLDVVILRTRNGGPWVATADPESLLALSTEPLMQQWVARGQAICDRLARLPMRTLALLEGGCTGLGLELALACDYRLGVTGPDAGFGFPGVSSLQLPVWGGLPRLAHFVGLNRALQLAQSGERISPRDAEKIGLIHEVVAARRAAIHLRTVSDSLQDRKGRLRLQWRTWQKSWEDRMSWMRRKSCQSALRSGQSTLASSAAMRAAICEILLRSAESPVDGQIAERNAFAKLLPMAESQSGLQLAVAAEQPLKPVAELVNPLPNLPMQVGVVGGGEHGCEIALWLAFQGREVILHELTAEAIQAADRRLQRSLERRVQSGWMTPLELTQIRQRIQTTITWNGFDSLTWVIEAVDEDTGVKMTVLQELEERCKPRTILASTTSTLKLEPMQSEMRRPGRFIGIHWPRSPLQAPVAELVAAPLTDRGTFATVHHWLRGLGQLPVAVSDLPGRIVQRLMLAGWSEAVILVSEGLPIAKVDALLRDYGVTMGPLSQLDEFGLERIAQLAEQMQHARGDRFAAALAMRPLRELGMLGRSSGAGFFEYENGTQGFSNDLAQMALWRDNEEDTISGYVFDPVQVLQDAQKRLLARVVNEAAQCLSEELIASPLTLDLVVVRATGWAAPQGGPLRLVDQLGVGGFVDQLHDLAKRYGSRFEPALELQRRAEANESFYGTESTVPTVPTIPLRQAG</sequence>
<dbReference type="Gene3D" id="3.40.50.720">
    <property type="entry name" value="NAD(P)-binding Rossmann-like Domain"/>
    <property type="match status" value="1"/>
</dbReference>
<comment type="pathway">
    <text evidence="1">Lipid metabolism; fatty acid beta-oxidation.</text>
</comment>
<dbReference type="Pfam" id="PF02737">
    <property type="entry name" value="3HCDH_N"/>
    <property type="match status" value="1"/>
</dbReference>
<dbReference type="AlphaFoldDB" id="A0A6C2YN53"/>
<keyword evidence="3" id="KW-0276">Fatty acid metabolism</keyword>
<dbReference type="InterPro" id="IPR036291">
    <property type="entry name" value="NAD(P)-bd_dom_sf"/>
</dbReference>
<gene>
    <name evidence="13" type="ORF">GMBLW1_11530</name>
</gene>
<dbReference type="GO" id="GO:0006635">
    <property type="term" value="P:fatty acid beta-oxidation"/>
    <property type="evidence" value="ECO:0007669"/>
    <property type="project" value="UniProtKB-UniPathway"/>
</dbReference>
<dbReference type="Proteomes" id="UP000464378">
    <property type="component" value="Chromosome"/>
</dbReference>
<keyword evidence="9" id="KW-0511">Multifunctional enzyme</keyword>
<evidence type="ECO:0000313" key="14">
    <source>
        <dbReference type="Proteomes" id="UP000464378"/>
    </source>
</evidence>
<evidence type="ECO:0000256" key="8">
    <source>
        <dbReference type="ARBA" id="ARBA00023239"/>
    </source>
</evidence>
<dbReference type="InterPro" id="IPR008927">
    <property type="entry name" value="6-PGluconate_DH-like_C_sf"/>
</dbReference>
<reference evidence="13" key="1">
    <citation type="submission" date="2019-04" db="EMBL/GenBank/DDBJ databases">
        <authorList>
            <consortium name="Science for Life Laboratories"/>
        </authorList>
    </citation>
    <scope>NUCLEOTIDE SEQUENCE</scope>
    <source>
        <strain evidence="13">MBLW1</strain>
    </source>
</reference>
<keyword evidence="4" id="KW-0442">Lipid degradation</keyword>
<dbReference type="SUPFAM" id="SSF51735">
    <property type="entry name" value="NAD(P)-binding Rossmann-fold domains"/>
    <property type="match status" value="1"/>
</dbReference>
<protein>
    <submittedName>
        <fullName evidence="13">Uncharacterized protein</fullName>
    </submittedName>
</protein>